<organism evidence="10 11">
    <name type="scientific">Trifolium medium</name>
    <dbReference type="NCBI Taxonomy" id="97028"/>
    <lineage>
        <taxon>Eukaryota</taxon>
        <taxon>Viridiplantae</taxon>
        <taxon>Streptophyta</taxon>
        <taxon>Embryophyta</taxon>
        <taxon>Tracheophyta</taxon>
        <taxon>Spermatophyta</taxon>
        <taxon>Magnoliopsida</taxon>
        <taxon>eudicotyledons</taxon>
        <taxon>Gunneridae</taxon>
        <taxon>Pentapetalae</taxon>
        <taxon>rosids</taxon>
        <taxon>fabids</taxon>
        <taxon>Fabales</taxon>
        <taxon>Fabaceae</taxon>
        <taxon>Papilionoideae</taxon>
        <taxon>50 kb inversion clade</taxon>
        <taxon>NPAAA clade</taxon>
        <taxon>Hologalegina</taxon>
        <taxon>IRL clade</taxon>
        <taxon>Trifolieae</taxon>
        <taxon>Trifolium</taxon>
    </lineage>
</organism>
<dbReference type="EMBL" id="LXQA010004883">
    <property type="protein sequence ID" value="MCH83260.1"/>
    <property type="molecule type" value="Genomic_DNA"/>
</dbReference>
<keyword evidence="9" id="KW-0472">Membrane</keyword>
<evidence type="ECO:0000256" key="9">
    <source>
        <dbReference type="ARBA" id="ARBA00023136"/>
    </source>
</evidence>
<dbReference type="GO" id="GO:0020037">
    <property type="term" value="F:heme binding"/>
    <property type="evidence" value="ECO:0007669"/>
    <property type="project" value="InterPro"/>
</dbReference>
<dbReference type="Gene3D" id="1.10.630.10">
    <property type="entry name" value="Cytochrome P450"/>
    <property type="match status" value="1"/>
</dbReference>
<sequence>MRKLCNIQLFHTSKVEIFAPLRKEEVGLLIKSLRKSATLHEVIDVSKVVAELIENINYKMILGRSKDDKFDLKELVHEELTLIGMFDLADYLPWLRPFDLQV</sequence>
<evidence type="ECO:0000256" key="8">
    <source>
        <dbReference type="ARBA" id="ARBA00023033"/>
    </source>
</evidence>
<keyword evidence="11" id="KW-1185">Reference proteome</keyword>
<protein>
    <submittedName>
        <fullName evidence="10">Cytochrome P450 750A1-like</fullName>
    </submittedName>
</protein>
<dbReference type="SUPFAM" id="SSF48264">
    <property type="entry name" value="Cytochrome P450"/>
    <property type="match status" value="1"/>
</dbReference>
<dbReference type="InterPro" id="IPR036396">
    <property type="entry name" value="Cyt_P450_sf"/>
</dbReference>
<comment type="caution">
    <text evidence="10">The sequence shown here is derived from an EMBL/GenBank/DDBJ whole genome shotgun (WGS) entry which is preliminary data.</text>
</comment>
<comment type="subcellular location">
    <subcellularLocation>
        <location evidence="2">Membrane</location>
    </subcellularLocation>
</comment>
<evidence type="ECO:0000313" key="10">
    <source>
        <dbReference type="EMBL" id="MCH83260.1"/>
    </source>
</evidence>
<dbReference type="GO" id="GO:0016020">
    <property type="term" value="C:membrane"/>
    <property type="evidence" value="ECO:0007669"/>
    <property type="project" value="UniProtKB-SubCell"/>
</dbReference>
<evidence type="ECO:0000256" key="1">
    <source>
        <dbReference type="ARBA" id="ARBA00001971"/>
    </source>
</evidence>
<name>A0A392M731_9FABA</name>
<keyword evidence="5" id="KW-0479">Metal-binding</keyword>
<evidence type="ECO:0000256" key="6">
    <source>
        <dbReference type="ARBA" id="ARBA00023002"/>
    </source>
</evidence>
<reference evidence="10 11" key="1">
    <citation type="journal article" date="2018" name="Front. Plant Sci.">
        <title>Red Clover (Trifolium pratense) and Zigzag Clover (T. medium) - A Picture of Genomic Similarities and Differences.</title>
        <authorList>
            <person name="Dluhosova J."/>
            <person name="Istvanek J."/>
            <person name="Nedelnik J."/>
            <person name="Repkova J."/>
        </authorList>
    </citation>
    <scope>NUCLEOTIDE SEQUENCE [LARGE SCALE GENOMIC DNA]</scope>
    <source>
        <strain evidence="11">cv. 10/8</strain>
        <tissue evidence="10">Leaf</tissue>
    </source>
</reference>
<dbReference type="Proteomes" id="UP000265520">
    <property type="component" value="Unassembled WGS sequence"/>
</dbReference>
<evidence type="ECO:0000256" key="2">
    <source>
        <dbReference type="ARBA" id="ARBA00004370"/>
    </source>
</evidence>
<evidence type="ECO:0000256" key="4">
    <source>
        <dbReference type="ARBA" id="ARBA00022617"/>
    </source>
</evidence>
<dbReference type="AlphaFoldDB" id="A0A392M731"/>
<dbReference type="GO" id="GO:0004497">
    <property type="term" value="F:monooxygenase activity"/>
    <property type="evidence" value="ECO:0007669"/>
    <property type="project" value="UniProtKB-KW"/>
</dbReference>
<keyword evidence="6" id="KW-0560">Oxidoreductase</keyword>
<dbReference type="GO" id="GO:0005506">
    <property type="term" value="F:iron ion binding"/>
    <property type="evidence" value="ECO:0007669"/>
    <property type="project" value="InterPro"/>
</dbReference>
<dbReference type="GO" id="GO:0016705">
    <property type="term" value="F:oxidoreductase activity, acting on paired donors, with incorporation or reduction of molecular oxygen"/>
    <property type="evidence" value="ECO:0007669"/>
    <property type="project" value="InterPro"/>
</dbReference>
<proteinExistence type="inferred from homology"/>
<evidence type="ECO:0000256" key="5">
    <source>
        <dbReference type="ARBA" id="ARBA00022723"/>
    </source>
</evidence>
<evidence type="ECO:0000313" key="11">
    <source>
        <dbReference type="Proteomes" id="UP000265520"/>
    </source>
</evidence>
<keyword evidence="7" id="KW-0408">Iron</keyword>
<keyword evidence="4" id="KW-0349">Heme</keyword>
<evidence type="ECO:0000256" key="3">
    <source>
        <dbReference type="ARBA" id="ARBA00010617"/>
    </source>
</evidence>
<comment type="similarity">
    <text evidence="3">Belongs to the cytochrome P450 family.</text>
</comment>
<dbReference type="PANTHER" id="PTHR47943:SF9">
    <property type="entry name" value="CYTOCHROME P450"/>
    <property type="match status" value="1"/>
</dbReference>
<dbReference type="PANTHER" id="PTHR47943">
    <property type="entry name" value="CYTOCHROME P450 93A3-LIKE"/>
    <property type="match status" value="1"/>
</dbReference>
<gene>
    <name evidence="10" type="ORF">A2U01_0004078</name>
</gene>
<keyword evidence="8" id="KW-0503">Monooxygenase</keyword>
<comment type="cofactor">
    <cofactor evidence="1">
        <name>heme</name>
        <dbReference type="ChEBI" id="CHEBI:30413"/>
    </cofactor>
</comment>
<accession>A0A392M731</accession>
<evidence type="ECO:0000256" key="7">
    <source>
        <dbReference type="ARBA" id="ARBA00023004"/>
    </source>
</evidence>